<protein>
    <recommendedName>
        <fullName evidence="3">DUF3868 domain-containing protein</fullName>
    </recommendedName>
</protein>
<sequence>MKEQGSKQGDLPMVKKGIFSLLVVFLLGINCQSIAQEKPTNFVPLLFDTVKVGVNYKRERLCIKDTLIQDSLRILFRVALKFEYPLNDISKPVIVKSVELTDLHVKSLTTNKQFCIYHNERKMSRYQREIWNRYSRMFDYWYRNQPYEKLVYRQEYGDLAYLGGVLYTTYR</sequence>
<organism evidence="1 2">
    <name type="scientific">Bacteroides sedimenti</name>
    <dbReference type="NCBI Taxonomy" id="2136147"/>
    <lineage>
        <taxon>Bacteria</taxon>
        <taxon>Pseudomonadati</taxon>
        <taxon>Bacteroidota</taxon>
        <taxon>Bacteroidia</taxon>
        <taxon>Bacteroidales</taxon>
        <taxon>Bacteroidaceae</taxon>
        <taxon>Bacteroides</taxon>
    </lineage>
</organism>
<evidence type="ECO:0008006" key="3">
    <source>
        <dbReference type="Google" id="ProtNLM"/>
    </source>
</evidence>
<dbReference type="EMBL" id="AP028055">
    <property type="protein sequence ID" value="BEG99611.1"/>
    <property type="molecule type" value="Genomic_DNA"/>
</dbReference>
<gene>
    <name evidence="1" type="ORF">BSYN_18760</name>
</gene>
<accession>A0ABN6ZB31</accession>
<proteinExistence type="predicted"/>
<evidence type="ECO:0000313" key="2">
    <source>
        <dbReference type="Proteomes" id="UP001496674"/>
    </source>
</evidence>
<evidence type="ECO:0000313" key="1">
    <source>
        <dbReference type="EMBL" id="BEG99611.1"/>
    </source>
</evidence>
<dbReference type="Proteomes" id="UP001496674">
    <property type="component" value="Chromosome"/>
</dbReference>
<dbReference type="RefSeq" id="WP_353330281.1">
    <property type="nucleotide sequence ID" value="NZ_AP028055.1"/>
</dbReference>
<name>A0ABN6ZB31_9BACE</name>
<reference evidence="1 2" key="1">
    <citation type="submission" date="2023-04" db="EMBL/GenBank/DDBJ databases">
        <title>Draft genome sequence of acteroides sedimenti strain YN3PY1.</title>
        <authorList>
            <person name="Yoshida N."/>
        </authorList>
    </citation>
    <scope>NUCLEOTIDE SEQUENCE [LARGE SCALE GENOMIC DNA]</scope>
    <source>
        <strain evidence="1 2">YN3PY1</strain>
    </source>
</reference>
<keyword evidence="2" id="KW-1185">Reference proteome</keyword>